<dbReference type="EMBL" id="SSND01000005">
    <property type="protein sequence ID" value="THD81388.1"/>
    <property type="molecule type" value="Genomic_DNA"/>
</dbReference>
<dbReference type="GO" id="GO:0016987">
    <property type="term" value="F:sigma factor activity"/>
    <property type="evidence" value="ECO:0007669"/>
    <property type="project" value="UniProtKB-KW"/>
</dbReference>
<evidence type="ECO:0000256" key="3">
    <source>
        <dbReference type="ARBA" id="ARBA00022679"/>
    </source>
</evidence>
<keyword evidence="2 9" id="KW-0240">DNA-directed RNA polymerase</keyword>
<evidence type="ECO:0000256" key="7">
    <source>
        <dbReference type="ARBA" id="ARBA00023125"/>
    </source>
</evidence>
<dbReference type="GO" id="GO:0016779">
    <property type="term" value="F:nucleotidyltransferase activity"/>
    <property type="evidence" value="ECO:0007669"/>
    <property type="project" value="UniProtKB-KW"/>
</dbReference>
<dbReference type="InterPro" id="IPR000394">
    <property type="entry name" value="RNA_pol_sigma_54"/>
</dbReference>
<keyword evidence="4 9" id="KW-0548">Nucleotidyltransferase</keyword>
<comment type="caution">
    <text evidence="12">The sequence shown here is derived from an EMBL/GenBank/DDBJ whole genome shotgun (WGS) entry which is preliminary data.</text>
</comment>
<keyword evidence="8 9" id="KW-0804">Transcription</keyword>
<keyword evidence="6 9" id="KW-0731">Sigma factor</keyword>
<dbReference type="OrthoDB" id="9814402at2"/>
<dbReference type="PIRSF" id="PIRSF000774">
    <property type="entry name" value="RpoN"/>
    <property type="match status" value="1"/>
</dbReference>
<dbReference type="RefSeq" id="WP_136395646.1">
    <property type="nucleotide sequence ID" value="NZ_SSND01000005.1"/>
</dbReference>
<evidence type="ECO:0000256" key="4">
    <source>
        <dbReference type="ARBA" id="ARBA00022695"/>
    </source>
</evidence>
<evidence type="ECO:0000256" key="8">
    <source>
        <dbReference type="ARBA" id="ARBA00023163"/>
    </source>
</evidence>
<dbReference type="GO" id="GO:0001216">
    <property type="term" value="F:DNA-binding transcription activator activity"/>
    <property type="evidence" value="ECO:0007669"/>
    <property type="project" value="InterPro"/>
</dbReference>
<accession>A0A4S3MJG2</accession>
<evidence type="ECO:0000259" key="11">
    <source>
        <dbReference type="Pfam" id="PF04963"/>
    </source>
</evidence>
<keyword evidence="7 9" id="KW-0238">DNA-binding</keyword>
<dbReference type="PANTHER" id="PTHR32248">
    <property type="entry name" value="RNA POLYMERASE SIGMA-54 FACTOR"/>
    <property type="match status" value="1"/>
</dbReference>
<feature type="domain" description="RNA polymerase sigma factor 54 core-binding" evidence="11">
    <location>
        <begin position="67"/>
        <end position="247"/>
    </location>
</feature>
<dbReference type="AlphaFoldDB" id="A0A4S3MJG2"/>
<dbReference type="Proteomes" id="UP000309450">
    <property type="component" value="Unassembled WGS sequence"/>
</dbReference>
<name>A0A4S3MJG2_9RHOB</name>
<dbReference type="InterPro" id="IPR007046">
    <property type="entry name" value="RNA_pol_sigma_54_core-bd"/>
</dbReference>
<evidence type="ECO:0000313" key="12">
    <source>
        <dbReference type="EMBL" id="THD81388.1"/>
    </source>
</evidence>
<dbReference type="Gene3D" id="1.10.10.1330">
    <property type="entry name" value="RNA polymerase sigma-54 factor, core-binding domain"/>
    <property type="match status" value="1"/>
</dbReference>
<dbReference type="GO" id="GO:0000428">
    <property type="term" value="C:DNA-directed RNA polymerase complex"/>
    <property type="evidence" value="ECO:0007669"/>
    <property type="project" value="UniProtKB-KW"/>
</dbReference>
<sequence>MKLQPHQRVTLRQHQRLAQVQQRAVAFLAQPGGDLARDLAELASANPFLRLSGGPPAAPPVDRDEMAQAAEQGPGLIQHVLTHLPHLLPDRRDHDLALALTEGLDASGYLVDDPARIAARLRRPVAEVERVLAALQRIEPAGLFARSLAECLRLQLVAEGLFTPLWQAVLQDLPLVAEGRQALLAQRLGIDGRMLDAMLRQLRGLNPRPASGFSHSPTPSRIPDLLASRGPTGWDLALNPESLPNASMRPIPEGGDARAHRAARQVVTALDLRNRAMLSVARLIVTHQAEALDRGAVALRPLTRRALATEAGLHETTVGRILRHASLLADGRILPLADLVAREGPAPGLTRPAVLALIRERLAEGPATDAALADWLAARGAGITRRRIAKYRAEAQLPARRGRPAKSG</sequence>
<dbReference type="GO" id="GO:0003677">
    <property type="term" value="F:DNA binding"/>
    <property type="evidence" value="ECO:0007669"/>
    <property type="project" value="UniProtKB-KW"/>
</dbReference>
<dbReference type="Gene3D" id="1.10.10.60">
    <property type="entry name" value="Homeodomain-like"/>
    <property type="match status" value="1"/>
</dbReference>
<keyword evidence="3 9" id="KW-0808">Transferase</keyword>
<evidence type="ECO:0000256" key="6">
    <source>
        <dbReference type="ARBA" id="ARBA00023082"/>
    </source>
</evidence>
<gene>
    <name evidence="12" type="ORF">E7811_15805</name>
</gene>
<organism evidence="12 13">
    <name type="scientific">Aliigemmobacter aestuarii</name>
    <dbReference type="NCBI Taxonomy" id="1445661"/>
    <lineage>
        <taxon>Bacteria</taxon>
        <taxon>Pseudomonadati</taxon>
        <taxon>Pseudomonadota</taxon>
        <taxon>Alphaproteobacteria</taxon>
        <taxon>Rhodobacterales</taxon>
        <taxon>Paracoccaceae</taxon>
        <taxon>Aliigemmobacter</taxon>
    </lineage>
</organism>
<evidence type="ECO:0000256" key="9">
    <source>
        <dbReference type="PIRNR" id="PIRNR000774"/>
    </source>
</evidence>
<feature type="domain" description="RNA polymerase sigma factor 54 DNA-binding" evidence="10">
    <location>
        <begin position="259"/>
        <end position="401"/>
    </location>
</feature>
<protein>
    <recommendedName>
        <fullName evidence="9">RNA polymerase sigma-54 factor</fullName>
    </recommendedName>
</protein>
<dbReference type="Pfam" id="PF04552">
    <property type="entry name" value="Sigma54_DBD"/>
    <property type="match status" value="1"/>
</dbReference>
<dbReference type="Pfam" id="PF04963">
    <property type="entry name" value="Sigma54_CBD"/>
    <property type="match status" value="1"/>
</dbReference>
<evidence type="ECO:0000256" key="5">
    <source>
        <dbReference type="ARBA" id="ARBA00023015"/>
    </source>
</evidence>
<dbReference type="InterPro" id="IPR038709">
    <property type="entry name" value="RpoN_core-bd_sf"/>
</dbReference>
<proteinExistence type="inferred from homology"/>
<evidence type="ECO:0000313" key="13">
    <source>
        <dbReference type="Proteomes" id="UP000309450"/>
    </source>
</evidence>
<comment type="similarity">
    <text evidence="1 9">Belongs to the sigma-54 factor family.</text>
</comment>
<comment type="function">
    <text evidence="9">Sigma factors are initiation factors that promote the attachment of RNA polymerase to specific initiation sites and are then released.</text>
</comment>
<evidence type="ECO:0000256" key="2">
    <source>
        <dbReference type="ARBA" id="ARBA00022478"/>
    </source>
</evidence>
<evidence type="ECO:0000256" key="1">
    <source>
        <dbReference type="ARBA" id="ARBA00008798"/>
    </source>
</evidence>
<keyword evidence="5 9" id="KW-0805">Transcription regulation</keyword>
<dbReference type="PANTHER" id="PTHR32248:SF4">
    <property type="entry name" value="RNA POLYMERASE SIGMA-54 FACTOR"/>
    <property type="match status" value="1"/>
</dbReference>
<dbReference type="PRINTS" id="PR00045">
    <property type="entry name" value="SIGMA54FCT"/>
</dbReference>
<reference evidence="12 13" key="1">
    <citation type="submission" date="2019-04" db="EMBL/GenBank/DDBJ databases">
        <title>Draft genome sequence of Gemmobacter aestuarii sp. nov.</title>
        <authorList>
            <person name="Hameed A."/>
            <person name="Lin S.-Y."/>
            <person name="Shahina M."/>
            <person name="Lai W.-A."/>
            <person name="Young C.-C."/>
        </authorList>
    </citation>
    <scope>NUCLEOTIDE SEQUENCE [LARGE SCALE GENOMIC DNA]</scope>
    <source>
        <strain evidence="12 13">CC-PW-75</strain>
    </source>
</reference>
<dbReference type="GO" id="GO:0006352">
    <property type="term" value="P:DNA-templated transcription initiation"/>
    <property type="evidence" value="ECO:0007669"/>
    <property type="project" value="InterPro"/>
</dbReference>
<dbReference type="InterPro" id="IPR007634">
    <property type="entry name" value="RNA_pol_sigma_54_DNA-bd"/>
</dbReference>
<evidence type="ECO:0000259" key="10">
    <source>
        <dbReference type="Pfam" id="PF04552"/>
    </source>
</evidence>
<dbReference type="PROSITE" id="PS50044">
    <property type="entry name" value="SIGMA54_3"/>
    <property type="match status" value="1"/>
</dbReference>
<keyword evidence="13" id="KW-1185">Reference proteome</keyword>